<dbReference type="AlphaFoldDB" id="H5XVP9"/>
<dbReference type="Pfam" id="PF13495">
    <property type="entry name" value="Phage_int_SAM_4"/>
    <property type="match status" value="1"/>
</dbReference>
<evidence type="ECO:0000313" key="9">
    <source>
        <dbReference type="EMBL" id="EHQ90205.1"/>
    </source>
</evidence>
<keyword evidence="3" id="KW-0229">DNA integration</keyword>
<dbReference type="GO" id="GO:0015074">
    <property type="term" value="P:DNA integration"/>
    <property type="evidence" value="ECO:0007669"/>
    <property type="project" value="UniProtKB-KW"/>
</dbReference>
<dbReference type="InterPro" id="IPR002104">
    <property type="entry name" value="Integrase_catalytic"/>
</dbReference>
<evidence type="ECO:0000256" key="3">
    <source>
        <dbReference type="ARBA" id="ARBA00022908"/>
    </source>
</evidence>
<dbReference type="InterPro" id="IPR013762">
    <property type="entry name" value="Integrase-like_cat_sf"/>
</dbReference>
<proteinExistence type="inferred from homology"/>
<evidence type="ECO:0000313" key="10">
    <source>
        <dbReference type="Proteomes" id="UP000005104"/>
    </source>
</evidence>
<feature type="domain" description="Tyr recombinase" evidence="7">
    <location>
        <begin position="182"/>
        <end position="360"/>
    </location>
</feature>
<dbReference type="Gene3D" id="1.10.150.130">
    <property type="match status" value="1"/>
</dbReference>
<dbReference type="Proteomes" id="UP000005104">
    <property type="component" value="Chromosome"/>
</dbReference>
<dbReference type="PROSITE" id="PS51898">
    <property type="entry name" value="TYR_RECOMBINASE"/>
    <property type="match status" value="1"/>
</dbReference>
<evidence type="ECO:0000256" key="2">
    <source>
        <dbReference type="ARBA" id="ARBA00008857"/>
    </source>
</evidence>
<dbReference type="eggNOG" id="COG4974">
    <property type="taxonomic scope" value="Bacteria"/>
</dbReference>
<comment type="similarity">
    <text evidence="2">Belongs to the 'phage' integrase family.</text>
</comment>
<sequence>MTPSVFGVFIKDEKYQQTIFYKLKLTKKAYKLVYMISTYFLSANTPIQQKWGCFFLRSTQFEASIEEFMLYCSSKNLSKKTIKSYEQTLNLFALYLKEENQIERIEDVKKTHIRLYVKYLQDRGKYKVNTPYNRTDKGKDISVNTINNYVRNIKVFFNWLSEEDELNKNPVEKIKLLKGTERLKPLLTEQEIISILSCFDKTKFNGYRNYMITILILDTGCRITECLSIKDDDINLQNKTIVLRNTKNKKERLVFFSTKLKNNLQRWMRYKDRYMNNDLLFPTNRGTLFSICNYEKVLNRIGKKLGVELFPHRLRASFAQYYLLNGGDLITLGRILGHSSPEVTKIYLQLDDQSIQKQHIKFSPLNGMDLD</sequence>
<dbReference type="GO" id="GO:0006310">
    <property type="term" value="P:DNA recombination"/>
    <property type="evidence" value="ECO:0007669"/>
    <property type="project" value="UniProtKB-KW"/>
</dbReference>
<protein>
    <submittedName>
        <fullName evidence="9">Site-specific recombinase XerD</fullName>
    </submittedName>
</protein>
<dbReference type="SUPFAM" id="SSF56349">
    <property type="entry name" value="DNA breaking-rejoining enzymes"/>
    <property type="match status" value="1"/>
</dbReference>
<dbReference type="Pfam" id="PF00589">
    <property type="entry name" value="Phage_integrase"/>
    <property type="match status" value="1"/>
</dbReference>
<accession>H5XVP9</accession>
<dbReference type="CDD" id="cd00397">
    <property type="entry name" value="DNA_BRE_C"/>
    <property type="match status" value="1"/>
</dbReference>
<dbReference type="InterPro" id="IPR004107">
    <property type="entry name" value="Integrase_SAM-like_N"/>
</dbReference>
<reference evidence="9 10" key="1">
    <citation type="submission" date="2011-11" db="EMBL/GenBank/DDBJ databases">
        <title>The Noncontiguous Finished genome of Desulfosporosinus youngiae DSM 17734.</title>
        <authorList>
            <consortium name="US DOE Joint Genome Institute (JGI-PGF)"/>
            <person name="Lucas S."/>
            <person name="Han J."/>
            <person name="Lapidus A."/>
            <person name="Cheng J.-F."/>
            <person name="Goodwin L."/>
            <person name="Pitluck S."/>
            <person name="Peters L."/>
            <person name="Ovchinnikova G."/>
            <person name="Lu M."/>
            <person name="Land M.L."/>
            <person name="Hauser L."/>
            <person name="Pester M."/>
            <person name="Spring S."/>
            <person name="Ollivier B."/>
            <person name="Rattei T."/>
            <person name="Klenk H.-P."/>
            <person name="Wagner M."/>
            <person name="Loy A."/>
            <person name="Woyke T.J."/>
        </authorList>
    </citation>
    <scope>NUCLEOTIDE SEQUENCE [LARGE SCALE GENOMIC DNA]</scope>
    <source>
        <strain evidence="9 10">DSM 17734</strain>
    </source>
</reference>
<organism evidence="9 10">
    <name type="scientific">Desulfosporosinus youngiae DSM 17734</name>
    <dbReference type="NCBI Taxonomy" id="768710"/>
    <lineage>
        <taxon>Bacteria</taxon>
        <taxon>Bacillati</taxon>
        <taxon>Bacillota</taxon>
        <taxon>Clostridia</taxon>
        <taxon>Eubacteriales</taxon>
        <taxon>Desulfitobacteriaceae</taxon>
        <taxon>Desulfosporosinus</taxon>
    </lineage>
</organism>
<feature type="domain" description="Core-binding (CB)" evidence="8">
    <location>
        <begin position="59"/>
        <end position="161"/>
    </location>
</feature>
<keyword evidence="5" id="KW-0233">DNA recombination</keyword>
<keyword evidence="4 6" id="KW-0238">DNA-binding</keyword>
<dbReference type="PANTHER" id="PTHR30349:SF41">
    <property type="entry name" value="INTEGRASE_RECOMBINASE PROTEIN MJ0367-RELATED"/>
    <property type="match status" value="1"/>
</dbReference>
<dbReference type="InterPro" id="IPR010998">
    <property type="entry name" value="Integrase_recombinase_N"/>
</dbReference>
<dbReference type="InterPro" id="IPR050090">
    <property type="entry name" value="Tyrosine_recombinase_XerCD"/>
</dbReference>
<dbReference type="RefSeq" id="WP_007784488.1">
    <property type="nucleotide sequence ID" value="NZ_CM001441.1"/>
</dbReference>
<dbReference type="InterPro" id="IPR011010">
    <property type="entry name" value="DNA_brk_join_enz"/>
</dbReference>
<dbReference type="STRING" id="768710.DesyoDRAFT_3172"/>
<dbReference type="Gene3D" id="1.10.443.10">
    <property type="entry name" value="Intergrase catalytic core"/>
    <property type="match status" value="1"/>
</dbReference>
<evidence type="ECO:0000256" key="4">
    <source>
        <dbReference type="ARBA" id="ARBA00023125"/>
    </source>
</evidence>
<evidence type="ECO:0000256" key="5">
    <source>
        <dbReference type="ARBA" id="ARBA00023172"/>
    </source>
</evidence>
<name>H5XVP9_9FIRM</name>
<keyword evidence="10" id="KW-1185">Reference proteome</keyword>
<dbReference type="GO" id="GO:0003677">
    <property type="term" value="F:DNA binding"/>
    <property type="evidence" value="ECO:0007669"/>
    <property type="project" value="UniProtKB-UniRule"/>
</dbReference>
<dbReference type="InterPro" id="IPR044068">
    <property type="entry name" value="CB"/>
</dbReference>
<comment type="function">
    <text evidence="1">Site-specific tyrosine recombinase, which acts by catalyzing the cutting and rejoining of the recombining DNA molecules.</text>
</comment>
<dbReference type="PROSITE" id="PS51900">
    <property type="entry name" value="CB"/>
    <property type="match status" value="1"/>
</dbReference>
<gene>
    <name evidence="9" type="ORF">DesyoDRAFT_3172</name>
</gene>
<dbReference type="PANTHER" id="PTHR30349">
    <property type="entry name" value="PHAGE INTEGRASE-RELATED"/>
    <property type="match status" value="1"/>
</dbReference>
<dbReference type="HOGENOM" id="CLU_027562_9_2_9"/>
<evidence type="ECO:0000259" key="7">
    <source>
        <dbReference type="PROSITE" id="PS51898"/>
    </source>
</evidence>
<evidence type="ECO:0000256" key="1">
    <source>
        <dbReference type="ARBA" id="ARBA00003283"/>
    </source>
</evidence>
<dbReference type="EMBL" id="CM001441">
    <property type="protein sequence ID" value="EHQ90205.1"/>
    <property type="molecule type" value="Genomic_DNA"/>
</dbReference>
<evidence type="ECO:0000256" key="6">
    <source>
        <dbReference type="PROSITE-ProRule" id="PRU01248"/>
    </source>
</evidence>
<evidence type="ECO:0000259" key="8">
    <source>
        <dbReference type="PROSITE" id="PS51900"/>
    </source>
</evidence>